<dbReference type="GO" id="GO:0005694">
    <property type="term" value="C:chromosome"/>
    <property type="evidence" value="ECO:0007669"/>
    <property type="project" value="TreeGrafter"/>
</dbReference>
<dbReference type="InterPro" id="IPR050336">
    <property type="entry name" value="Chromosome_partition/occlusion"/>
</dbReference>
<dbReference type="Gene3D" id="1.10.10.2830">
    <property type="match status" value="1"/>
</dbReference>
<dbReference type="GO" id="GO:0007059">
    <property type="term" value="P:chromosome segregation"/>
    <property type="evidence" value="ECO:0007669"/>
    <property type="project" value="TreeGrafter"/>
</dbReference>
<reference evidence="4" key="1">
    <citation type="submission" date="2019-01" db="EMBL/GenBank/DDBJ databases">
        <title>Anaerobic oxidation of ethane by archaea from a marine hydrocarbon seep.</title>
        <authorList>
            <person name="Musat F."/>
        </authorList>
    </citation>
    <scope>NUCLEOTIDE SEQUENCE [LARGE SCALE GENOMIC DNA]</scope>
</reference>
<organism evidence="3 4">
    <name type="scientific">Candidatus Argoarchaeum ethanivorans</name>
    <dbReference type="NCBI Taxonomy" id="2608793"/>
    <lineage>
        <taxon>Archaea</taxon>
        <taxon>Methanobacteriati</taxon>
        <taxon>Methanobacteriota</taxon>
        <taxon>Stenosarchaea group</taxon>
        <taxon>Methanomicrobia</taxon>
        <taxon>Methanosarcinales</taxon>
        <taxon>Methanosarcinales incertae sedis</taxon>
        <taxon>GOM Arc I cluster</taxon>
        <taxon>Candidatus Argoarchaeum</taxon>
    </lineage>
</organism>
<dbReference type="Gene3D" id="3.90.1530.30">
    <property type="match status" value="1"/>
</dbReference>
<dbReference type="EMBL" id="RPGO01000041">
    <property type="protein sequence ID" value="RZB28588.1"/>
    <property type="molecule type" value="Genomic_DNA"/>
</dbReference>
<feature type="region of interest" description="Disordered" evidence="1">
    <location>
        <begin position="315"/>
        <end position="360"/>
    </location>
</feature>
<dbReference type="SUPFAM" id="SSF109709">
    <property type="entry name" value="KorB DNA-binding domain-like"/>
    <property type="match status" value="1"/>
</dbReference>
<dbReference type="CDD" id="cd16387">
    <property type="entry name" value="ParB_N_Srx"/>
    <property type="match status" value="1"/>
</dbReference>
<sequence length="360" mass="41269">MGRVMEPNPDIRIRRIEICHLELRYAHIRVHNPEAALRLAASLQQYSQIIPVLIVPAEHPKYILIDGYLRVAAAKRCGKDTLLAQIWYGKEQEALIHVLAKTGERKWDVFEEAGLIKELHIQHQLSQRQIAEQLGKDQSWVSRRLALLDTLDEEVVQSVKRGNISCWAATRVLTPMARANGQHAKALAESLMKEKISTRNLFIFFHHYKKSNRKTREKMVQHPQLFLKALEAGKQDNLSKQLKDGLEGQWLADVKMIAHIIRRLIKQAPSVIYARQSNLDKRCLLTAFEETKDLILSLDEKIRRINDDIRRQETNGNDTALFGVPDTQNQSSAEHITQRGPSNCQRENKPSCPARQLPSS</sequence>
<evidence type="ECO:0000259" key="2">
    <source>
        <dbReference type="Pfam" id="PF17762"/>
    </source>
</evidence>
<dbReference type="PANTHER" id="PTHR33375">
    <property type="entry name" value="CHROMOSOME-PARTITIONING PROTEIN PARB-RELATED"/>
    <property type="match status" value="1"/>
</dbReference>
<dbReference type="PANTHER" id="PTHR33375:SF1">
    <property type="entry name" value="CHROMOSOME-PARTITIONING PROTEIN PARB-RELATED"/>
    <property type="match status" value="1"/>
</dbReference>
<feature type="domain" description="ParB/Spo0J HTH" evidence="2">
    <location>
        <begin position="109"/>
        <end position="201"/>
    </location>
</feature>
<dbReference type="AlphaFoldDB" id="A0A8B3RZT3"/>
<protein>
    <recommendedName>
        <fullName evidence="2">ParB/Spo0J HTH domain-containing protein</fullName>
    </recommendedName>
</protein>
<comment type="caution">
    <text evidence="3">The sequence shown here is derived from an EMBL/GenBank/DDBJ whole genome shotgun (WGS) entry which is preliminary data.</text>
</comment>
<evidence type="ECO:0000313" key="4">
    <source>
        <dbReference type="Proteomes" id="UP000291831"/>
    </source>
</evidence>
<evidence type="ECO:0000313" key="3">
    <source>
        <dbReference type="EMBL" id="RZB28588.1"/>
    </source>
</evidence>
<accession>A0A8B3RZT3</accession>
<name>A0A8B3RZT3_9EURY</name>
<evidence type="ECO:0000256" key="1">
    <source>
        <dbReference type="SAM" id="MobiDB-lite"/>
    </source>
</evidence>
<feature type="compositionally biased region" description="Polar residues" evidence="1">
    <location>
        <begin position="326"/>
        <end position="345"/>
    </location>
</feature>
<dbReference type="SUPFAM" id="SSF110849">
    <property type="entry name" value="ParB/Sulfiredoxin"/>
    <property type="match status" value="1"/>
</dbReference>
<dbReference type="InterPro" id="IPR036086">
    <property type="entry name" value="ParB/Sulfiredoxin_sf"/>
</dbReference>
<gene>
    <name evidence="3" type="ORF">AEth_01992</name>
</gene>
<dbReference type="Proteomes" id="UP000291831">
    <property type="component" value="Unassembled WGS sequence"/>
</dbReference>
<proteinExistence type="predicted"/>
<dbReference type="Pfam" id="PF17762">
    <property type="entry name" value="HTH_ParB"/>
    <property type="match status" value="1"/>
</dbReference>
<dbReference type="InterPro" id="IPR041468">
    <property type="entry name" value="HTH_ParB/Spo0J"/>
</dbReference>